<dbReference type="SMART" id="SM00671">
    <property type="entry name" value="SEL1"/>
    <property type="match status" value="2"/>
</dbReference>
<evidence type="ECO:0000313" key="2">
    <source>
        <dbReference type="EMBL" id="CAE2255750.1"/>
    </source>
</evidence>
<gene>
    <name evidence="2" type="ORF">OAUR00152_LOCUS23895</name>
    <name evidence="3" type="ORF">OAUR00152_LOCUS23896</name>
</gene>
<reference evidence="2" key="1">
    <citation type="submission" date="2021-01" db="EMBL/GenBank/DDBJ databases">
        <authorList>
            <person name="Corre E."/>
            <person name="Pelletier E."/>
            <person name="Niang G."/>
            <person name="Scheremetjew M."/>
            <person name="Finn R."/>
            <person name="Kale V."/>
            <person name="Holt S."/>
            <person name="Cochrane G."/>
            <person name="Meng A."/>
            <person name="Brown T."/>
            <person name="Cohen L."/>
        </authorList>
    </citation>
    <scope>NUCLEOTIDE SEQUENCE</scope>
    <source>
        <strain evidence="2">Isolate 1302-5</strain>
    </source>
</reference>
<evidence type="ECO:0000313" key="3">
    <source>
        <dbReference type="EMBL" id="CAE2255751.1"/>
    </source>
</evidence>
<dbReference type="AlphaFoldDB" id="A0A6U6GFS6"/>
<dbReference type="Gene3D" id="1.25.40.10">
    <property type="entry name" value="Tetratricopeptide repeat domain"/>
    <property type="match status" value="2"/>
</dbReference>
<name>A0A6U6GFS6_9STRA</name>
<protein>
    <submittedName>
        <fullName evidence="2">Uncharacterized protein</fullName>
    </submittedName>
</protein>
<dbReference type="InterPro" id="IPR006597">
    <property type="entry name" value="Sel1-like"/>
</dbReference>
<feature type="compositionally biased region" description="Basic residues" evidence="1">
    <location>
        <begin position="15"/>
        <end position="66"/>
    </location>
</feature>
<evidence type="ECO:0000256" key="1">
    <source>
        <dbReference type="SAM" id="MobiDB-lite"/>
    </source>
</evidence>
<dbReference type="SUPFAM" id="SSF81901">
    <property type="entry name" value="HCP-like"/>
    <property type="match status" value="1"/>
</dbReference>
<organism evidence="2">
    <name type="scientific">Odontella aurita</name>
    <dbReference type="NCBI Taxonomy" id="265563"/>
    <lineage>
        <taxon>Eukaryota</taxon>
        <taxon>Sar</taxon>
        <taxon>Stramenopiles</taxon>
        <taxon>Ochrophyta</taxon>
        <taxon>Bacillariophyta</taxon>
        <taxon>Mediophyceae</taxon>
        <taxon>Biddulphiophycidae</taxon>
        <taxon>Eupodiscales</taxon>
        <taxon>Odontellaceae</taxon>
        <taxon>Odontella</taxon>
    </lineage>
</organism>
<feature type="region of interest" description="Disordered" evidence="1">
    <location>
        <begin position="1"/>
        <end position="87"/>
    </location>
</feature>
<feature type="compositionally biased region" description="Basic and acidic residues" evidence="1">
    <location>
        <begin position="345"/>
        <end position="359"/>
    </location>
</feature>
<dbReference type="EMBL" id="HBKQ01034839">
    <property type="protein sequence ID" value="CAE2255750.1"/>
    <property type="molecule type" value="Transcribed_RNA"/>
</dbReference>
<feature type="region of interest" description="Disordered" evidence="1">
    <location>
        <begin position="345"/>
        <end position="427"/>
    </location>
</feature>
<dbReference type="InterPro" id="IPR011990">
    <property type="entry name" value="TPR-like_helical_dom_sf"/>
</dbReference>
<feature type="compositionally biased region" description="Low complexity" evidence="1">
    <location>
        <begin position="409"/>
        <end position="420"/>
    </location>
</feature>
<sequence>MGHNTHHGHLDHSHPPRGSHNHNHGGLHRRGHPPHGHRRRRSDPRSPRSSHHHHRGHGHGHGHHHNSSSLRPLLPHETSPRSRRQSLLSKLRRIRKLAAAGDPEAMYELGNFHYRGLPHGALRRNKRTGYVWFRRSADGGSPRGMAAAGALLVNGAECAEEIEEGMIGGVVARVPGGGGWGVDGDGNAINKSRRPSVDVVGETDDDGSGGPGCVPRPVASSSSLPRSLVGPARHAGARQGLNHNNNDNNNGPDAQGIRHPPPRAPSLSEGMSLLGAAAASGSALACFWLGQCHLDGTYGLPVNLARSRTWLSKVVRGECPVNDLDGALATRAGEMLEELEWTEREEREIAERGEEEGARMHAMVPEEGAGGGAVSSSSSSEDELDEYVEEEDVTNDSGIESDDEDAGESDAATVTGGATTDCEEESK</sequence>
<feature type="compositionally biased region" description="Acidic residues" evidence="1">
    <location>
        <begin position="380"/>
        <end position="408"/>
    </location>
</feature>
<dbReference type="Pfam" id="PF08238">
    <property type="entry name" value="Sel1"/>
    <property type="match status" value="2"/>
</dbReference>
<accession>A0A6U6GFS6</accession>
<dbReference type="EMBL" id="HBKQ01034840">
    <property type="protein sequence ID" value="CAE2255751.1"/>
    <property type="molecule type" value="Transcribed_RNA"/>
</dbReference>
<feature type="region of interest" description="Disordered" evidence="1">
    <location>
        <begin position="181"/>
        <end position="269"/>
    </location>
</feature>
<proteinExistence type="predicted"/>